<protein>
    <submittedName>
        <fullName evidence="1">DUF1697 domain-containing protein</fullName>
    </submittedName>
</protein>
<keyword evidence="2" id="KW-1185">Reference proteome</keyword>
<accession>A0ABW4QAY5</accession>
<sequence length="176" mass="18801">MTEYAIFLRGVNVGGINLTMADLRAAVATLTVSRVTTLLASGNVICSTDLSAAELKESVETLLRVTFGYDAWVVIIEADRLRELVEACPFPADDPTTHTYLTLFSDPSALADLLEASTGLEPGLIVLGPEAAAWCAPRGGTLESPLSKLTAKPRFKSSTTTRNLRTLQKVVAAFKT</sequence>
<dbReference type="SUPFAM" id="SSF160379">
    <property type="entry name" value="SP0830-like"/>
    <property type="match status" value="1"/>
</dbReference>
<dbReference type="PANTHER" id="PTHR36439">
    <property type="entry name" value="BLL4334 PROTEIN"/>
    <property type="match status" value="1"/>
</dbReference>
<dbReference type="RefSeq" id="WP_343880954.1">
    <property type="nucleotide sequence ID" value="NZ_BAAAIJ010000051.1"/>
</dbReference>
<evidence type="ECO:0000313" key="1">
    <source>
        <dbReference type="EMBL" id="MFD1847789.1"/>
    </source>
</evidence>
<dbReference type="PIRSF" id="PIRSF008502">
    <property type="entry name" value="UCP008502"/>
    <property type="match status" value="1"/>
</dbReference>
<dbReference type="InterPro" id="IPR012545">
    <property type="entry name" value="DUF1697"/>
</dbReference>
<evidence type="ECO:0000313" key="2">
    <source>
        <dbReference type="Proteomes" id="UP001597307"/>
    </source>
</evidence>
<dbReference type="Pfam" id="PF08002">
    <property type="entry name" value="DUF1697"/>
    <property type="match status" value="1"/>
</dbReference>
<reference evidence="2" key="1">
    <citation type="journal article" date="2019" name="Int. J. Syst. Evol. Microbiol.">
        <title>The Global Catalogue of Microorganisms (GCM) 10K type strain sequencing project: providing services to taxonomists for standard genome sequencing and annotation.</title>
        <authorList>
            <consortium name="The Broad Institute Genomics Platform"/>
            <consortium name="The Broad Institute Genome Sequencing Center for Infectious Disease"/>
            <person name="Wu L."/>
            <person name="Ma J."/>
        </authorList>
    </citation>
    <scope>NUCLEOTIDE SEQUENCE [LARGE SCALE GENOMIC DNA]</scope>
    <source>
        <strain evidence="2">JCM 11496</strain>
    </source>
</reference>
<proteinExistence type="predicted"/>
<gene>
    <name evidence="1" type="ORF">ACFSFX_14460</name>
</gene>
<name>A0ABW4QAY5_9MICC</name>
<dbReference type="EMBL" id="JBHUGA010000060">
    <property type="protein sequence ID" value="MFD1847789.1"/>
    <property type="molecule type" value="Genomic_DNA"/>
</dbReference>
<organism evidence="1 2">
    <name type="scientific">Arthrobacter flavus</name>
    <dbReference type="NCBI Taxonomy" id="95172"/>
    <lineage>
        <taxon>Bacteria</taxon>
        <taxon>Bacillati</taxon>
        <taxon>Actinomycetota</taxon>
        <taxon>Actinomycetes</taxon>
        <taxon>Micrococcales</taxon>
        <taxon>Micrococcaceae</taxon>
        <taxon>Arthrobacter</taxon>
    </lineage>
</organism>
<dbReference type="Gene3D" id="3.30.70.1280">
    <property type="entry name" value="SP0830-like domains"/>
    <property type="match status" value="1"/>
</dbReference>
<dbReference type="PANTHER" id="PTHR36439:SF1">
    <property type="entry name" value="DUF1697 DOMAIN-CONTAINING PROTEIN"/>
    <property type="match status" value="1"/>
</dbReference>
<dbReference type="Proteomes" id="UP001597307">
    <property type="component" value="Unassembled WGS sequence"/>
</dbReference>
<comment type="caution">
    <text evidence="1">The sequence shown here is derived from an EMBL/GenBank/DDBJ whole genome shotgun (WGS) entry which is preliminary data.</text>
</comment>